<evidence type="ECO:0000313" key="2">
    <source>
        <dbReference type="Proteomes" id="UP001176941"/>
    </source>
</evidence>
<gene>
    <name evidence="1" type="ORF">MRATA1EN1_LOCUS7579</name>
</gene>
<dbReference type="EMBL" id="OX459953">
    <property type="protein sequence ID" value="CAI9158617.1"/>
    <property type="molecule type" value="Genomic_DNA"/>
</dbReference>
<dbReference type="Proteomes" id="UP001176941">
    <property type="component" value="Chromosome 17"/>
</dbReference>
<reference evidence="1" key="1">
    <citation type="submission" date="2023-04" db="EMBL/GenBank/DDBJ databases">
        <authorList>
            <consortium name="ELIXIR-Norway"/>
        </authorList>
    </citation>
    <scope>NUCLEOTIDE SEQUENCE [LARGE SCALE GENOMIC DNA]</scope>
</reference>
<protein>
    <submittedName>
        <fullName evidence="1">Uncharacterized protein</fullName>
    </submittedName>
</protein>
<accession>A0ABN8YAN5</accession>
<sequence length="126" mass="14359">MVLCCGVCWKSTAIIGILINLTEKESCLLASLDLYSKQSVSDDKFYRRIYSEPLTSCKGKMGGLPERPLKQGGLGVEGWVFVLRIKNYETLLYTTDFLKNKHIFKDVEFFPPLLGILKNKCMRVFP</sequence>
<proteinExistence type="predicted"/>
<keyword evidence="2" id="KW-1185">Reference proteome</keyword>
<evidence type="ECO:0000313" key="1">
    <source>
        <dbReference type="EMBL" id="CAI9158617.1"/>
    </source>
</evidence>
<name>A0ABN8YAN5_RANTA</name>
<organism evidence="1 2">
    <name type="scientific">Rangifer tarandus platyrhynchus</name>
    <name type="common">Svalbard reindeer</name>
    <dbReference type="NCBI Taxonomy" id="3082113"/>
    <lineage>
        <taxon>Eukaryota</taxon>
        <taxon>Metazoa</taxon>
        <taxon>Chordata</taxon>
        <taxon>Craniata</taxon>
        <taxon>Vertebrata</taxon>
        <taxon>Euteleostomi</taxon>
        <taxon>Mammalia</taxon>
        <taxon>Eutheria</taxon>
        <taxon>Laurasiatheria</taxon>
        <taxon>Artiodactyla</taxon>
        <taxon>Ruminantia</taxon>
        <taxon>Pecora</taxon>
        <taxon>Cervidae</taxon>
        <taxon>Odocoileinae</taxon>
        <taxon>Rangifer</taxon>
    </lineage>
</organism>